<accession>A0ABU4GDQ4</accession>
<evidence type="ECO:0000259" key="1">
    <source>
        <dbReference type="PROSITE" id="PS50930"/>
    </source>
</evidence>
<evidence type="ECO:0000313" key="2">
    <source>
        <dbReference type="EMBL" id="MDW0115077.1"/>
    </source>
</evidence>
<proteinExistence type="predicted"/>
<name>A0ABU4GDQ4_9BACL</name>
<organism evidence="2 3">
    <name type="scientific">Sporosarcina saromensis</name>
    <dbReference type="NCBI Taxonomy" id="359365"/>
    <lineage>
        <taxon>Bacteria</taxon>
        <taxon>Bacillati</taxon>
        <taxon>Bacillota</taxon>
        <taxon>Bacilli</taxon>
        <taxon>Bacillales</taxon>
        <taxon>Caryophanaceae</taxon>
        <taxon>Sporosarcina</taxon>
    </lineage>
</organism>
<reference evidence="2 3" key="1">
    <citation type="submission" date="2023-06" db="EMBL/GenBank/DDBJ databases">
        <title>Sporosarcina sp. nov., isolated from Korean traditional fermented seafood 'Jeotgal'.</title>
        <authorList>
            <person name="Yang A.I."/>
            <person name="Shin N.-R."/>
        </authorList>
    </citation>
    <scope>NUCLEOTIDE SEQUENCE [LARGE SCALE GENOMIC DNA]</scope>
    <source>
        <strain evidence="2 3">KCTC13119</strain>
    </source>
</reference>
<gene>
    <name evidence="2" type="ORF">QT711_18100</name>
</gene>
<dbReference type="PANTHER" id="PTHR37299:SF1">
    <property type="entry name" value="STAGE 0 SPORULATION PROTEIN A HOMOLOG"/>
    <property type="match status" value="1"/>
</dbReference>
<dbReference type="EMBL" id="JAUBDI010000028">
    <property type="protein sequence ID" value="MDW0115077.1"/>
    <property type="molecule type" value="Genomic_DNA"/>
</dbReference>
<sequence length="109" mass="12934">MTIKIIDNNKLILRSKSGIRFISLQEILYFERFNNMTYIITSDDEFHTRNSLKSIEKLLPKYYKRAHRSFIININKISELRMLNTNVYEAYFPGDKQALITKEIVGDLI</sequence>
<comment type="caution">
    <text evidence="2">The sequence shown here is derived from an EMBL/GenBank/DDBJ whole genome shotgun (WGS) entry which is preliminary data.</text>
</comment>
<feature type="domain" description="HTH LytTR-type" evidence="1">
    <location>
        <begin position="11"/>
        <end position="81"/>
    </location>
</feature>
<protein>
    <submittedName>
        <fullName evidence="2">LytTR family DNA-binding domain-containing protein</fullName>
    </submittedName>
</protein>
<dbReference type="Pfam" id="PF04397">
    <property type="entry name" value="LytTR"/>
    <property type="match status" value="1"/>
</dbReference>
<dbReference type="Gene3D" id="2.40.50.1020">
    <property type="entry name" value="LytTr DNA-binding domain"/>
    <property type="match status" value="1"/>
</dbReference>
<dbReference type="SMART" id="SM00850">
    <property type="entry name" value="LytTR"/>
    <property type="match status" value="1"/>
</dbReference>
<dbReference type="InterPro" id="IPR046947">
    <property type="entry name" value="LytR-like"/>
</dbReference>
<evidence type="ECO:0000313" key="3">
    <source>
        <dbReference type="Proteomes" id="UP001282284"/>
    </source>
</evidence>
<keyword evidence="3" id="KW-1185">Reference proteome</keyword>
<dbReference type="GO" id="GO:0003677">
    <property type="term" value="F:DNA binding"/>
    <property type="evidence" value="ECO:0007669"/>
    <property type="project" value="UniProtKB-KW"/>
</dbReference>
<dbReference type="InterPro" id="IPR007492">
    <property type="entry name" value="LytTR_DNA-bd_dom"/>
</dbReference>
<dbReference type="PROSITE" id="PS50930">
    <property type="entry name" value="HTH_LYTTR"/>
    <property type="match status" value="1"/>
</dbReference>
<keyword evidence="2" id="KW-0238">DNA-binding</keyword>
<dbReference type="PANTHER" id="PTHR37299">
    <property type="entry name" value="TRANSCRIPTIONAL REGULATOR-RELATED"/>
    <property type="match status" value="1"/>
</dbReference>
<dbReference type="RefSeq" id="WP_317946615.1">
    <property type="nucleotide sequence ID" value="NZ_JAUBDI010000028.1"/>
</dbReference>
<dbReference type="Proteomes" id="UP001282284">
    <property type="component" value="Unassembled WGS sequence"/>
</dbReference>